<evidence type="ECO:0000256" key="1">
    <source>
        <dbReference type="SAM" id="MobiDB-lite"/>
    </source>
</evidence>
<evidence type="ECO:0000313" key="3">
    <source>
        <dbReference type="Proteomes" id="UP001341840"/>
    </source>
</evidence>
<evidence type="ECO:0000313" key="2">
    <source>
        <dbReference type="EMBL" id="MED6131932.1"/>
    </source>
</evidence>
<organism evidence="2 3">
    <name type="scientific">Stylosanthes scabra</name>
    <dbReference type="NCBI Taxonomy" id="79078"/>
    <lineage>
        <taxon>Eukaryota</taxon>
        <taxon>Viridiplantae</taxon>
        <taxon>Streptophyta</taxon>
        <taxon>Embryophyta</taxon>
        <taxon>Tracheophyta</taxon>
        <taxon>Spermatophyta</taxon>
        <taxon>Magnoliopsida</taxon>
        <taxon>eudicotyledons</taxon>
        <taxon>Gunneridae</taxon>
        <taxon>Pentapetalae</taxon>
        <taxon>rosids</taxon>
        <taxon>fabids</taxon>
        <taxon>Fabales</taxon>
        <taxon>Fabaceae</taxon>
        <taxon>Papilionoideae</taxon>
        <taxon>50 kb inversion clade</taxon>
        <taxon>dalbergioids sensu lato</taxon>
        <taxon>Dalbergieae</taxon>
        <taxon>Pterocarpus clade</taxon>
        <taxon>Stylosanthes</taxon>
    </lineage>
</organism>
<name>A0ABU6S6H7_9FABA</name>
<feature type="compositionally biased region" description="Polar residues" evidence="1">
    <location>
        <begin position="9"/>
        <end position="31"/>
    </location>
</feature>
<keyword evidence="3" id="KW-1185">Reference proteome</keyword>
<reference evidence="2 3" key="1">
    <citation type="journal article" date="2023" name="Plants (Basel)">
        <title>Bridging the Gap: Combining Genomics and Transcriptomics Approaches to Understand Stylosanthes scabra, an Orphan Legume from the Brazilian Caatinga.</title>
        <authorList>
            <person name="Ferreira-Neto J.R.C."/>
            <person name="da Silva M.D."/>
            <person name="Binneck E."/>
            <person name="de Melo N.F."/>
            <person name="da Silva R.H."/>
            <person name="de Melo A.L.T.M."/>
            <person name="Pandolfi V."/>
            <person name="Bustamante F.O."/>
            <person name="Brasileiro-Vidal A.C."/>
            <person name="Benko-Iseppon A.M."/>
        </authorList>
    </citation>
    <scope>NUCLEOTIDE SEQUENCE [LARGE SCALE GENOMIC DNA]</scope>
    <source>
        <tissue evidence="2">Leaves</tissue>
    </source>
</reference>
<dbReference type="EMBL" id="JASCZI010060454">
    <property type="protein sequence ID" value="MED6131932.1"/>
    <property type="molecule type" value="Genomic_DNA"/>
</dbReference>
<comment type="caution">
    <text evidence="2">The sequence shown here is derived from an EMBL/GenBank/DDBJ whole genome shotgun (WGS) entry which is preliminary data.</text>
</comment>
<protein>
    <submittedName>
        <fullName evidence="2">Uncharacterized protein</fullName>
    </submittedName>
</protein>
<feature type="region of interest" description="Disordered" evidence="1">
    <location>
        <begin position="1"/>
        <end position="63"/>
    </location>
</feature>
<accession>A0ABU6S6H7</accession>
<gene>
    <name evidence="2" type="ORF">PIB30_014644</name>
</gene>
<proteinExistence type="predicted"/>
<sequence>MRSGVTFHSLRNPTKNLPPTLLSFNERTPSLSHEPPLAATTTDHQPPPPYPQTHPSRHHHLSISLTLTRSTTTVGVSEPPTLSRQSAASHLVAVAAAPSWRRCTCEVRGRRLQSRSRLSRCQWLPSFSPSLSL</sequence>
<dbReference type="Proteomes" id="UP001341840">
    <property type="component" value="Unassembled WGS sequence"/>
</dbReference>